<comment type="caution">
    <text evidence="1">The sequence shown here is derived from an EMBL/GenBank/DDBJ whole genome shotgun (WGS) entry which is preliminary data.</text>
</comment>
<evidence type="ECO:0000313" key="1">
    <source>
        <dbReference type="EMBL" id="KAH0740048.1"/>
    </source>
</evidence>
<protein>
    <submittedName>
        <fullName evidence="1">Uncharacterized protein</fullName>
    </submittedName>
</protein>
<proteinExistence type="predicted"/>
<accession>A0ABQ7U0S3</accession>
<dbReference type="InterPro" id="IPR049198">
    <property type="entry name" value="DUF6865"/>
</dbReference>
<organism evidence="1 2">
    <name type="scientific">Solanum tuberosum</name>
    <name type="common">Potato</name>
    <dbReference type="NCBI Taxonomy" id="4113"/>
    <lineage>
        <taxon>Eukaryota</taxon>
        <taxon>Viridiplantae</taxon>
        <taxon>Streptophyta</taxon>
        <taxon>Embryophyta</taxon>
        <taxon>Tracheophyta</taxon>
        <taxon>Spermatophyta</taxon>
        <taxon>Magnoliopsida</taxon>
        <taxon>eudicotyledons</taxon>
        <taxon>Gunneridae</taxon>
        <taxon>Pentapetalae</taxon>
        <taxon>asterids</taxon>
        <taxon>lamiids</taxon>
        <taxon>Solanales</taxon>
        <taxon>Solanaceae</taxon>
        <taxon>Solanoideae</taxon>
        <taxon>Solaneae</taxon>
        <taxon>Solanum</taxon>
    </lineage>
</organism>
<reference evidence="1 2" key="1">
    <citation type="journal article" date="2021" name="bioRxiv">
        <title>Chromosome-scale and haplotype-resolved genome assembly of a tetraploid potato cultivar.</title>
        <authorList>
            <person name="Sun H."/>
            <person name="Jiao W.-B."/>
            <person name="Krause K."/>
            <person name="Campoy J.A."/>
            <person name="Goel M."/>
            <person name="Folz-Donahue K."/>
            <person name="Kukat C."/>
            <person name="Huettel B."/>
            <person name="Schneeberger K."/>
        </authorList>
    </citation>
    <scope>NUCLEOTIDE SEQUENCE [LARGE SCALE GENOMIC DNA]</scope>
    <source>
        <strain evidence="1">SolTubOtavaFocal</strain>
        <tissue evidence="1">Leaves</tissue>
    </source>
</reference>
<name>A0ABQ7U0S3_SOLTU</name>
<dbReference type="Pfam" id="PF21737">
    <property type="entry name" value="DUF6865"/>
    <property type="match status" value="1"/>
</dbReference>
<keyword evidence="2" id="KW-1185">Reference proteome</keyword>
<dbReference type="EMBL" id="JAIVGD010000026">
    <property type="protein sequence ID" value="KAH0740048.1"/>
    <property type="molecule type" value="Genomic_DNA"/>
</dbReference>
<sequence length="73" mass="7980">MANREEAPFNVTRELLIAISNLLPDIVIVENSCILNGSITASGDRTEDFRTQLMSISSTQSLEAVVVMCNSHI</sequence>
<evidence type="ECO:0000313" key="2">
    <source>
        <dbReference type="Proteomes" id="UP000826656"/>
    </source>
</evidence>
<dbReference type="Proteomes" id="UP000826656">
    <property type="component" value="Unassembled WGS sequence"/>
</dbReference>
<gene>
    <name evidence="1" type="ORF">KY290_033091</name>
</gene>